<protein>
    <recommendedName>
        <fullName evidence="3 7">Exocyst complex component 2</fullName>
    </recommendedName>
</protein>
<keyword evidence="4 7" id="KW-0813">Transport</keyword>
<dbReference type="InterPro" id="IPR029175">
    <property type="entry name" value="EXOC2/Sec5"/>
</dbReference>
<evidence type="ECO:0000256" key="3">
    <source>
        <dbReference type="ARBA" id="ARBA00017526"/>
    </source>
</evidence>
<name>A0A8S9ZKX3_9BILA</name>
<dbReference type="EMBL" id="JABEBT010000067">
    <property type="protein sequence ID" value="KAF7633933.1"/>
    <property type="molecule type" value="Genomic_DNA"/>
</dbReference>
<dbReference type="GO" id="GO:0006887">
    <property type="term" value="P:exocytosis"/>
    <property type="evidence" value="ECO:0007669"/>
    <property type="project" value="UniProtKB-KW"/>
</dbReference>
<sequence>MSLKSTGNIYSNSPLVTGISPHQGSPGTQITIRGQNLGEDPNDIVALIICGTDCLATAKWKSSSKIVARLGGQAKRGVGDILIVTRSGGRGHSEVQFRVFIEQIGPIQESTVWVDESKTVPGRNLIRNVGESNDIEDALELGVDPQKKLDHSTLLKYFPDASGSRKMDNFNPRWYLLENYKNSSLNDLKQGLKNLEERIQREEQSSKQLHKASLFPLVSCVDALAKLQLKIQQQKRSQKEAGEQWPTTIKLSKKLSLARETADQLFKDVLARKDAADSTRNALSVLTRFRFIFFLAEQIEDNLAKGEYAAILNDYSRAKALFKDTEVSLFKEVMAVLDEKVDRLRGIIRKLLVDINTPFEEQSRLIKYLKILDPDSDPAWDCMMAYHGWLENMLWELQKQFHAQEEQSLLNNETNKTSSMLYDDKPKPVGYFRQAFVTDLLSLLTDKLHTFWKISQNFSVTGSTSISVLLPSSLAEATEIQERQMDIDQMLANTINVVSWLLLNALVPGALPESVTKQHTDDFVKWPSINSSAQWNVMFTSIKLLRNSIKALIDCQLSRHHLQPLFELCTTIRLKCLGLLVERGKEAIIALGAHENWRVDLIADIPRTTLPDRFEAELNELLPDIKCILSSGNFPGEIDLFQREKWRHMIIDLFTVLLLGFRDCCDYLLKLKNQRNKQKKSVSSSIGSTTIEGGGGVKSLERPNTLLAEALGSIELEESGEIKNNNLNAKQTISQEQLSRRFLSVISNIEFVLNHSLSLICRRFGDNGLKFFEQVFKRTKDKLIIYRSSILSHYTKLKLTQIHSIIESANYQLLPADEDVSEFVKELMLCTVFVQAEMASYCSKFTQQVIGDLVKDALECLFNVLARVDFSLSNYSTQVIVDLTAFEEAFQDFVTTDMSNALKSIRARLMNRLDNDIFRNSLLNFRSRMALTLDCLQQTNLNNTGNEEEEDEIETNGRDK</sequence>
<evidence type="ECO:0000256" key="5">
    <source>
        <dbReference type="ARBA" id="ARBA00022483"/>
    </source>
</evidence>
<dbReference type="InterPro" id="IPR013783">
    <property type="entry name" value="Ig-like_fold"/>
</dbReference>
<dbReference type="GO" id="GO:0000145">
    <property type="term" value="C:exocyst"/>
    <property type="evidence" value="ECO:0007669"/>
    <property type="project" value="UniProtKB-UniRule"/>
</dbReference>
<dbReference type="GO" id="GO:0006893">
    <property type="term" value="P:Golgi to plasma membrane transport"/>
    <property type="evidence" value="ECO:0007669"/>
    <property type="project" value="UniProtKB-UniRule"/>
</dbReference>
<dbReference type="Gene3D" id="2.60.40.10">
    <property type="entry name" value="Immunoglobulins"/>
    <property type="match status" value="1"/>
</dbReference>
<feature type="domain" description="IPT/TIG" evidence="9">
    <location>
        <begin position="14"/>
        <end position="98"/>
    </location>
</feature>
<dbReference type="AlphaFoldDB" id="A0A8S9ZKX3"/>
<evidence type="ECO:0000256" key="6">
    <source>
        <dbReference type="ARBA" id="ARBA00022927"/>
    </source>
</evidence>
<comment type="caution">
    <text evidence="11">The sequence shown here is derived from an EMBL/GenBank/DDBJ whole genome shotgun (WGS) entry which is preliminary data.</text>
</comment>
<dbReference type="Pfam" id="PF15469">
    <property type="entry name" value="Sec5"/>
    <property type="match status" value="1"/>
</dbReference>
<keyword evidence="8" id="KW-0175">Coiled coil</keyword>
<keyword evidence="5 7" id="KW-0268">Exocytosis</keyword>
<evidence type="ECO:0000256" key="4">
    <source>
        <dbReference type="ARBA" id="ARBA00022448"/>
    </source>
</evidence>
<dbReference type="InterPro" id="IPR014756">
    <property type="entry name" value="Ig_E-set"/>
</dbReference>
<comment type="subunit">
    <text evidence="7">Component of the exocyst complex.</text>
</comment>
<gene>
    <name evidence="11" type="ORF">Mgra_00006671</name>
</gene>
<evidence type="ECO:0000256" key="1">
    <source>
        <dbReference type="ARBA" id="ARBA00002660"/>
    </source>
</evidence>
<evidence type="ECO:0000313" key="12">
    <source>
        <dbReference type="Proteomes" id="UP000605970"/>
    </source>
</evidence>
<dbReference type="Pfam" id="PF01833">
    <property type="entry name" value="TIG"/>
    <property type="match status" value="1"/>
</dbReference>
<dbReference type="PANTHER" id="PTHR13043:SF1">
    <property type="entry name" value="EXOCYST COMPLEX COMPONENT 2"/>
    <property type="match status" value="1"/>
</dbReference>
<organism evidence="11 12">
    <name type="scientific">Meloidogyne graminicola</name>
    <dbReference type="NCBI Taxonomy" id="189291"/>
    <lineage>
        <taxon>Eukaryota</taxon>
        <taxon>Metazoa</taxon>
        <taxon>Ecdysozoa</taxon>
        <taxon>Nematoda</taxon>
        <taxon>Chromadorea</taxon>
        <taxon>Rhabditida</taxon>
        <taxon>Tylenchina</taxon>
        <taxon>Tylenchomorpha</taxon>
        <taxon>Tylenchoidea</taxon>
        <taxon>Meloidogynidae</taxon>
        <taxon>Meloidogyninae</taxon>
        <taxon>Meloidogyne</taxon>
    </lineage>
</organism>
<dbReference type="GO" id="GO:0015031">
    <property type="term" value="P:protein transport"/>
    <property type="evidence" value="ECO:0007669"/>
    <property type="project" value="UniProtKB-KW"/>
</dbReference>
<proteinExistence type="inferred from homology"/>
<reference evidence="11" key="1">
    <citation type="journal article" date="2020" name="Ecol. Evol.">
        <title>Genome structure and content of the rice root-knot nematode (Meloidogyne graminicola).</title>
        <authorList>
            <person name="Phan N.T."/>
            <person name="Danchin E.G.J."/>
            <person name="Klopp C."/>
            <person name="Perfus-Barbeoch L."/>
            <person name="Kozlowski D.K."/>
            <person name="Koutsovoulos G.D."/>
            <person name="Lopez-Roques C."/>
            <person name="Bouchez O."/>
            <person name="Zahm M."/>
            <person name="Besnard G."/>
            <person name="Bellafiore S."/>
        </authorList>
    </citation>
    <scope>NUCLEOTIDE SEQUENCE</scope>
    <source>
        <strain evidence="11">VN-18</strain>
    </source>
</reference>
<keyword evidence="12" id="KW-1185">Reference proteome</keyword>
<dbReference type="Proteomes" id="UP000605970">
    <property type="component" value="Unassembled WGS sequence"/>
</dbReference>
<evidence type="ECO:0000313" key="11">
    <source>
        <dbReference type="EMBL" id="KAF7633933.1"/>
    </source>
</evidence>
<evidence type="ECO:0000256" key="8">
    <source>
        <dbReference type="SAM" id="Coils"/>
    </source>
</evidence>
<keyword evidence="6 7" id="KW-0653">Protein transport</keyword>
<comment type="similarity">
    <text evidence="2 7">Belongs to the SEC5 family.</text>
</comment>
<evidence type="ECO:0000259" key="9">
    <source>
        <dbReference type="Pfam" id="PF01833"/>
    </source>
</evidence>
<comment type="function">
    <text evidence="1 7">Component of the exocyst complex involved in the docking of exocytic vesicles with fusion sites on the plasma membrane.</text>
</comment>
<evidence type="ECO:0000256" key="2">
    <source>
        <dbReference type="ARBA" id="ARBA00010578"/>
    </source>
</evidence>
<dbReference type="InterPro" id="IPR039481">
    <property type="entry name" value="EXOC2/Sec5_N_dom"/>
</dbReference>
<dbReference type="CDD" id="cd00603">
    <property type="entry name" value="IPT_PCSR"/>
    <property type="match status" value="1"/>
</dbReference>
<feature type="coiled-coil region" evidence="8">
    <location>
        <begin position="185"/>
        <end position="244"/>
    </location>
</feature>
<evidence type="ECO:0000256" key="7">
    <source>
        <dbReference type="RuleBase" id="RU365069"/>
    </source>
</evidence>
<dbReference type="PANTHER" id="PTHR13043">
    <property type="entry name" value="EXOCYST COMPLEX COMPONENT SEC5"/>
    <property type="match status" value="1"/>
</dbReference>
<dbReference type="OrthoDB" id="26242at2759"/>
<feature type="domain" description="Exocyst complex component EXOC2/Sec5 N-terminal" evidence="10">
    <location>
        <begin position="137"/>
        <end position="936"/>
    </location>
</feature>
<accession>A0A8S9ZKX3</accession>
<evidence type="ECO:0000259" key="10">
    <source>
        <dbReference type="Pfam" id="PF15469"/>
    </source>
</evidence>
<dbReference type="FunFam" id="2.60.40.10:FF:000196">
    <property type="entry name" value="Exocyst complex component 2"/>
    <property type="match status" value="1"/>
</dbReference>
<dbReference type="SUPFAM" id="SSF81296">
    <property type="entry name" value="E set domains"/>
    <property type="match status" value="1"/>
</dbReference>
<dbReference type="InterPro" id="IPR002909">
    <property type="entry name" value="IPT_dom"/>
</dbReference>